<feature type="domain" description="TonB-dependent receptor-like beta-barrel" evidence="11">
    <location>
        <begin position="59"/>
        <end position="189"/>
    </location>
</feature>
<dbReference type="PANTHER" id="PTHR30069:SF29">
    <property type="entry name" value="HEMOGLOBIN AND HEMOGLOBIN-HAPTOGLOBIN-BINDING PROTEIN 1-RELATED"/>
    <property type="match status" value="1"/>
</dbReference>
<keyword evidence="6" id="KW-0732">Signal</keyword>
<evidence type="ECO:0000259" key="11">
    <source>
        <dbReference type="Pfam" id="PF00593"/>
    </source>
</evidence>
<dbReference type="AlphaFoldDB" id="A0A5Q4ZYD1"/>
<keyword evidence="10" id="KW-0998">Cell outer membrane</keyword>
<dbReference type="PANTHER" id="PTHR30069">
    <property type="entry name" value="TONB-DEPENDENT OUTER MEMBRANE RECEPTOR"/>
    <property type="match status" value="1"/>
</dbReference>
<keyword evidence="3" id="KW-0813">Transport</keyword>
<dbReference type="Pfam" id="PF00593">
    <property type="entry name" value="TonB_dep_Rec_b-barrel"/>
    <property type="match status" value="1"/>
</dbReference>
<evidence type="ECO:0000256" key="4">
    <source>
        <dbReference type="ARBA" id="ARBA00022452"/>
    </source>
</evidence>
<evidence type="ECO:0000256" key="5">
    <source>
        <dbReference type="ARBA" id="ARBA00022692"/>
    </source>
</evidence>
<evidence type="ECO:0000313" key="12">
    <source>
        <dbReference type="EMBL" id="VVV06874.1"/>
    </source>
</evidence>
<dbReference type="InterPro" id="IPR000531">
    <property type="entry name" value="Beta-barrel_TonB"/>
</dbReference>
<dbReference type="GO" id="GO:0015344">
    <property type="term" value="F:siderophore uptake transmembrane transporter activity"/>
    <property type="evidence" value="ECO:0007669"/>
    <property type="project" value="TreeGrafter"/>
</dbReference>
<name>A0A5Q4ZYD1_9GAMM</name>
<keyword evidence="5" id="KW-0812">Transmembrane</keyword>
<evidence type="ECO:0000256" key="3">
    <source>
        <dbReference type="ARBA" id="ARBA00022448"/>
    </source>
</evidence>
<dbReference type="GO" id="GO:0044718">
    <property type="term" value="P:siderophore transmembrane transport"/>
    <property type="evidence" value="ECO:0007669"/>
    <property type="project" value="TreeGrafter"/>
</dbReference>
<evidence type="ECO:0000256" key="10">
    <source>
        <dbReference type="ARBA" id="ARBA00023237"/>
    </source>
</evidence>
<dbReference type="GO" id="GO:0009279">
    <property type="term" value="C:cell outer membrane"/>
    <property type="evidence" value="ECO:0007669"/>
    <property type="project" value="UniProtKB-SubCell"/>
</dbReference>
<organism evidence="12">
    <name type="scientific">Aliivibrio wodanis</name>
    <dbReference type="NCBI Taxonomy" id="80852"/>
    <lineage>
        <taxon>Bacteria</taxon>
        <taxon>Pseudomonadati</taxon>
        <taxon>Pseudomonadota</taxon>
        <taxon>Gammaproteobacteria</taxon>
        <taxon>Vibrionales</taxon>
        <taxon>Vibrionaceae</taxon>
        <taxon>Aliivibrio</taxon>
    </lineage>
</organism>
<proteinExistence type="inferred from homology"/>
<evidence type="ECO:0000256" key="2">
    <source>
        <dbReference type="ARBA" id="ARBA00008143"/>
    </source>
</evidence>
<accession>A0A5Q4ZYD1</accession>
<keyword evidence="7" id="KW-0798">TonB box</keyword>
<gene>
    <name evidence="12" type="ORF">AW0309160_04368</name>
</gene>
<evidence type="ECO:0000256" key="7">
    <source>
        <dbReference type="ARBA" id="ARBA00023077"/>
    </source>
</evidence>
<keyword evidence="12" id="KW-0614">Plasmid</keyword>
<keyword evidence="8" id="KW-0472">Membrane</keyword>
<evidence type="ECO:0000256" key="9">
    <source>
        <dbReference type="ARBA" id="ARBA00023170"/>
    </source>
</evidence>
<evidence type="ECO:0000256" key="1">
    <source>
        <dbReference type="ARBA" id="ARBA00004571"/>
    </source>
</evidence>
<dbReference type="InterPro" id="IPR039426">
    <property type="entry name" value="TonB-dep_rcpt-like"/>
</dbReference>
<dbReference type="EMBL" id="LR721752">
    <property type="protein sequence ID" value="VVV06874.1"/>
    <property type="molecule type" value="Genomic_DNA"/>
</dbReference>
<sequence length="191" mass="22151">MINNFMVGYKRKKLQNNNVDIIIFGGDSYVTENSIIEPVETDSFYIAGTHEMIVSESELISFGARYDFFKNDVTLNGKSISNHLYRKSLDAPEDTKFSGITLSAIYDNQLTDKINIKYKISNGFRAPNANELYFSYGDKITANRIEPNKNLKQETGITNEIHFEYIENDWQFSLNPYYTKYHNFIDLKSEQ</sequence>
<dbReference type="Gene3D" id="2.40.170.20">
    <property type="entry name" value="TonB-dependent receptor, beta-barrel domain"/>
    <property type="match status" value="1"/>
</dbReference>
<dbReference type="SUPFAM" id="SSF56935">
    <property type="entry name" value="Porins"/>
    <property type="match status" value="1"/>
</dbReference>
<evidence type="ECO:0000256" key="8">
    <source>
        <dbReference type="ARBA" id="ARBA00023136"/>
    </source>
</evidence>
<protein>
    <submittedName>
        <fullName evidence="12">Putative hemoglobin and hemoglobin-haptoglobin-binding protein 3</fullName>
    </submittedName>
</protein>
<keyword evidence="4" id="KW-1134">Transmembrane beta strand</keyword>
<evidence type="ECO:0000256" key="6">
    <source>
        <dbReference type="ARBA" id="ARBA00022729"/>
    </source>
</evidence>
<comment type="similarity">
    <text evidence="2">Belongs to the TonB-dependent receptor family. Hemoglobin/haptoglobin binding protein subfamily.</text>
</comment>
<comment type="subcellular location">
    <subcellularLocation>
        <location evidence="1">Cell outer membrane</location>
        <topology evidence="1">Multi-pass membrane protein</topology>
    </subcellularLocation>
</comment>
<geneLocation type="plasmid" evidence="12">
    <name>pAWOD_1</name>
</geneLocation>
<reference evidence="12" key="1">
    <citation type="submission" date="2019-09" db="EMBL/GenBank/DDBJ databases">
        <authorList>
            <person name="Hjerde E."/>
        </authorList>
    </citation>
    <scope>NUCLEOTIDE SEQUENCE [LARGE SCALE GENOMIC DNA]</scope>
    <source>
        <strain evidence="12">06/09/160</strain>
        <plasmid evidence="12">pAWOD_1</plasmid>
    </source>
</reference>
<dbReference type="InterPro" id="IPR036942">
    <property type="entry name" value="Beta-barrel_TonB_sf"/>
</dbReference>
<keyword evidence="9" id="KW-0675">Receptor</keyword>